<gene>
    <name evidence="2" type="ORF">H8Z82_13935</name>
</gene>
<feature type="transmembrane region" description="Helical" evidence="1">
    <location>
        <begin position="132"/>
        <end position="155"/>
    </location>
</feature>
<protein>
    <submittedName>
        <fullName evidence="2">Uncharacterized protein</fullName>
    </submittedName>
</protein>
<feature type="transmembrane region" description="Helical" evidence="1">
    <location>
        <begin position="20"/>
        <end position="39"/>
    </location>
</feature>
<evidence type="ECO:0000313" key="3">
    <source>
        <dbReference type="Proteomes" id="UP000649826"/>
    </source>
</evidence>
<keyword evidence="1" id="KW-0472">Membrane</keyword>
<keyword evidence="1" id="KW-1133">Transmembrane helix</keyword>
<dbReference type="Gene3D" id="1.10.1760.20">
    <property type="match status" value="1"/>
</dbReference>
<sequence>MERFRQRYGIALTKKKLQEIILMLMAWEAVFAFSYLGYIELPAISTTTLHILVIVAAMILGAQGSVPVVCVFAVTSMWNGTYSLSQLDRIFSPFASGMPLGSIMLAFARVLFAAGAGWLFDLYFRKPRRYVYLGIAGIAATSTFLHGLCVFAALYCSFPMLRHPLGSD</sequence>
<dbReference type="RefSeq" id="WP_186995437.1">
    <property type="nucleotide sequence ID" value="NZ_JACOQG010000028.1"/>
</dbReference>
<organism evidence="2 3">
    <name type="scientific">Blautia difficilis</name>
    <dbReference type="NCBI Taxonomy" id="2763027"/>
    <lineage>
        <taxon>Bacteria</taxon>
        <taxon>Bacillati</taxon>
        <taxon>Bacillota</taxon>
        <taxon>Clostridia</taxon>
        <taxon>Lachnospirales</taxon>
        <taxon>Lachnospiraceae</taxon>
        <taxon>Blautia</taxon>
    </lineage>
</organism>
<accession>A0ABR7IL27</accession>
<feature type="transmembrane region" description="Helical" evidence="1">
    <location>
        <begin position="99"/>
        <end position="120"/>
    </location>
</feature>
<reference evidence="2 3" key="1">
    <citation type="submission" date="2020-08" db="EMBL/GenBank/DDBJ databases">
        <title>Genome public.</title>
        <authorList>
            <person name="Liu C."/>
            <person name="Sun Q."/>
        </authorList>
    </citation>
    <scope>NUCLEOTIDE SEQUENCE [LARGE SCALE GENOMIC DNA]</scope>
    <source>
        <strain evidence="2 3">M29</strain>
    </source>
</reference>
<evidence type="ECO:0000313" key="2">
    <source>
        <dbReference type="EMBL" id="MBC5780734.1"/>
    </source>
</evidence>
<proteinExistence type="predicted"/>
<feature type="transmembrane region" description="Helical" evidence="1">
    <location>
        <begin position="51"/>
        <end position="78"/>
    </location>
</feature>
<evidence type="ECO:0000256" key="1">
    <source>
        <dbReference type="SAM" id="Phobius"/>
    </source>
</evidence>
<comment type="caution">
    <text evidence="2">The sequence shown here is derived from an EMBL/GenBank/DDBJ whole genome shotgun (WGS) entry which is preliminary data.</text>
</comment>
<keyword evidence="1" id="KW-0812">Transmembrane</keyword>
<name>A0ABR7IL27_9FIRM</name>
<dbReference type="Proteomes" id="UP000649826">
    <property type="component" value="Unassembled WGS sequence"/>
</dbReference>
<dbReference type="EMBL" id="JACOQG010000028">
    <property type="protein sequence ID" value="MBC5780734.1"/>
    <property type="molecule type" value="Genomic_DNA"/>
</dbReference>
<keyword evidence="3" id="KW-1185">Reference proteome</keyword>